<dbReference type="InterPro" id="IPR001680">
    <property type="entry name" value="WD40_rpt"/>
</dbReference>
<dbReference type="InterPro" id="IPR019775">
    <property type="entry name" value="WD40_repeat_CS"/>
</dbReference>
<dbReference type="InParanoid" id="B8CBP2"/>
<keyword evidence="1 3" id="KW-0853">WD repeat</keyword>
<dbReference type="InterPro" id="IPR015943">
    <property type="entry name" value="WD40/YVTN_repeat-like_dom_sf"/>
</dbReference>
<feature type="repeat" description="WD" evidence="3">
    <location>
        <begin position="277"/>
        <end position="312"/>
    </location>
</feature>
<keyword evidence="2" id="KW-0677">Repeat</keyword>
<evidence type="ECO:0000313" key="5">
    <source>
        <dbReference type="Proteomes" id="UP000001449"/>
    </source>
</evidence>
<protein>
    <submittedName>
        <fullName evidence="4">Uncharacterized protein</fullName>
    </submittedName>
</protein>
<proteinExistence type="predicted"/>
<dbReference type="PANTHER" id="PTHR19919">
    <property type="entry name" value="WD REPEAT CONTAINING PROTEIN"/>
    <property type="match status" value="1"/>
</dbReference>
<evidence type="ECO:0000256" key="1">
    <source>
        <dbReference type="ARBA" id="ARBA00022574"/>
    </source>
</evidence>
<reference evidence="4 5" key="2">
    <citation type="journal article" date="2008" name="Nature">
        <title>The Phaeodactylum genome reveals the evolutionary history of diatom genomes.</title>
        <authorList>
            <person name="Bowler C."/>
            <person name="Allen A.E."/>
            <person name="Badger J.H."/>
            <person name="Grimwood J."/>
            <person name="Jabbari K."/>
            <person name="Kuo A."/>
            <person name="Maheswari U."/>
            <person name="Martens C."/>
            <person name="Maumus F."/>
            <person name="Otillar R.P."/>
            <person name="Rayko E."/>
            <person name="Salamov A."/>
            <person name="Vandepoele K."/>
            <person name="Beszteri B."/>
            <person name="Gruber A."/>
            <person name="Heijde M."/>
            <person name="Katinka M."/>
            <person name="Mock T."/>
            <person name="Valentin K."/>
            <person name="Verret F."/>
            <person name="Berges J.A."/>
            <person name="Brownlee C."/>
            <person name="Cadoret J.P."/>
            <person name="Chiovitti A."/>
            <person name="Choi C.J."/>
            <person name="Coesel S."/>
            <person name="De Martino A."/>
            <person name="Detter J.C."/>
            <person name="Durkin C."/>
            <person name="Falciatore A."/>
            <person name="Fournet J."/>
            <person name="Haruta M."/>
            <person name="Huysman M.J."/>
            <person name="Jenkins B.D."/>
            <person name="Jiroutova K."/>
            <person name="Jorgensen R.E."/>
            <person name="Joubert Y."/>
            <person name="Kaplan A."/>
            <person name="Kroger N."/>
            <person name="Kroth P.G."/>
            <person name="La Roche J."/>
            <person name="Lindquist E."/>
            <person name="Lommer M."/>
            <person name="Martin-Jezequel V."/>
            <person name="Lopez P.J."/>
            <person name="Lucas S."/>
            <person name="Mangogna M."/>
            <person name="McGinnis K."/>
            <person name="Medlin L.K."/>
            <person name="Montsant A."/>
            <person name="Oudot-Le Secq M.P."/>
            <person name="Napoli C."/>
            <person name="Obornik M."/>
            <person name="Parker M.S."/>
            <person name="Petit J.L."/>
            <person name="Porcel B.M."/>
            <person name="Poulsen N."/>
            <person name="Robison M."/>
            <person name="Rychlewski L."/>
            <person name="Rynearson T.A."/>
            <person name="Schmutz J."/>
            <person name="Shapiro H."/>
            <person name="Siaut M."/>
            <person name="Stanley M."/>
            <person name="Sussman M.R."/>
            <person name="Taylor A.R."/>
            <person name="Vardi A."/>
            <person name="von Dassow P."/>
            <person name="Vyverman W."/>
            <person name="Willis A."/>
            <person name="Wyrwicz L.S."/>
            <person name="Rokhsar D.S."/>
            <person name="Weissenbach J."/>
            <person name="Armbrust E.V."/>
            <person name="Green B.R."/>
            <person name="Van de Peer Y."/>
            <person name="Grigoriev I.V."/>
        </authorList>
    </citation>
    <scope>NUCLEOTIDE SEQUENCE [LARGE SCALE GENOMIC DNA]</scope>
    <source>
        <strain evidence="4 5">CCMP1335</strain>
    </source>
</reference>
<name>B8CBP2_THAPS</name>
<dbReference type="HOGENOM" id="CLU_013694_0_0_1"/>
<dbReference type="OMA" id="TIAMDAC"/>
<evidence type="ECO:0000313" key="4">
    <source>
        <dbReference type="EMBL" id="EED89165.1"/>
    </source>
</evidence>
<dbReference type="Proteomes" id="UP000001449">
    <property type="component" value="Chromosome 13"/>
</dbReference>
<dbReference type="STRING" id="35128.B8CBP2"/>
<dbReference type="InterPro" id="IPR045159">
    <property type="entry name" value="DCAF7-like"/>
</dbReference>
<dbReference type="eggNOG" id="KOG0290">
    <property type="taxonomic scope" value="Eukaryota"/>
</dbReference>
<dbReference type="EMBL" id="CM000648">
    <property type="protein sequence ID" value="EED89165.1"/>
    <property type="molecule type" value="Genomic_DNA"/>
</dbReference>
<organism evidence="4 5">
    <name type="scientific">Thalassiosira pseudonana</name>
    <name type="common">Marine diatom</name>
    <name type="synonym">Cyclotella nana</name>
    <dbReference type="NCBI Taxonomy" id="35128"/>
    <lineage>
        <taxon>Eukaryota</taxon>
        <taxon>Sar</taxon>
        <taxon>Stramenopiles</taxon>
        <taxon>Ochrophyta</taxon>
        <taxon>Bacillariophyta</taxon>
        <taxon>Coscinodiscophyceae</taxon>
        <taxon>Thalassiosirophycidae</taxon>
        <taxon>Thalassiosirales</taxon>
        <taxon>Thalassiosiraceae</taxon>
        <taxon>Thalassiosira</taxon>
    </lineage>
</organism>
<gene>
    <name evidence="4" type="ORF">THAPSDRAFT_42258</name>
</gene>
<dbReference type="GeneID" id="7450495"/>
<dbReference type="PaxDb" id="35128-Thaps42258"/>
<dbReference type="InterPro" id="IPR036322">
    <property type="entry name" value="WD40_repeat_dom_sf"/>
</dbReference>
<dbReference type="Pfam" id="PF00400">
    <property type="entry name" value="WD40"/>
    <property type="match status" value="2"/>
</dbReference>
<dbReference type="PROSITE" id="PS50294">
    <property type="entry name" value="WD_REPEATS_REGION"/>
    <property type="match status" value="2"/>
</dbReference>
<dbReference type="KEGG" id="tps:THAPSDRAFT_42258"/>
<dbReference type="SUPFAM" id="SSF50978">
    <property type="entry name" value="WD40 repeat-like"/>
    <property type="match status" value="1"/>
</dbReference>
<evidence type="ECO:0000256" key="2">
    <source>
        <dbReference type="ARBA" id="ARBA00022737"/>
    </source>
</evidence>
<dbReference type="Gene3D" id="2.130.10.10">
    <property type="entry name" value="YVTN repeat-like/Quinoprotein amine dehydrogenase"/>
    <property type="match status" value="1"/>
</dbReference>
<dbReference type="GO" id="GO:0005634">
    <property type="term" value="C:nucleus"/>
    <property type="evidence" value="ECO:0000318"/>
    <property type="project" value="GO_Central"/>
</dbReference>
<sequence>MESPPQRKEIYTYKAPWTVFSLAWSHRLEPNSQFRLAIGSYIEQYNNTVQVLKTRISLPHPTSEYSTVQIYSACEIEHPYPCTKILWSPEGKQQQHHQQGGNYGGRDLLATTGDYLRIWSVSEDESRGDGRLSHKREVLLNNNKNSEYCAPLTSFDWNEYDPSMIGTSSIDTTCTIWDVNTQTARTQLIAHDREVFDIAFSRGTDVFASVGADGSVRMFDLRSLEHSTIIYETPNLDPLLRLEWNKQDPNYLATFKVDSRSTLILDVRVPSTPVTELFGHNGCVNAVAWAPHSSCHICTAGDDSQALIWDLSKMAADRPVEDPILAYNAEGEVNNLQWSSSQPDWVSIAFSDKLQILRV</sequence>
<feature type="repeat" description="WD" evidence="3">
    <location>
        <begin position="188"/>
        <end position="229"/>
    </location>
</feature>
<evidence type="ECO:0000256" key="3">
    <source>
        <dbReference type="PROSITE-ProRule" id="PRU00221"/>
    </source>
</evidence>
<accession>B8CBP2</accession>
<dbReference type="AlphaFoldDB" id="B8CBP2"/>
<keyword evidence="5" id="KW-1185">Reference proteome</keyword>
<dbReference type="PROSITE" id="PS00678">
    <property type="entry name" value="WD_REPEATS_1"/>
    <property type="match status" value="1"/>
</dbReference>
<reference evidence="4 5" key="1">
    <citation type="journal article" date="2004" name="Science">
        <title>The genome of the diatom Thalassiosira pseudonana: ecology, evolution, and metabolism.</title>
        <authorList>
            <person name="Armbrust E.V."/>
            <person name="Berges J.A."/>
            <person name="Bowler C."/>
            <person name="Green B.R."/>
            <person name="Martinez D."/>
            <person name="Putnam N.H."/>
            <person name="Zhou S."/>
            <person name="Allen A.E."/>
            <person name="Apt K.E."/>
            <person name="Bechner M."/>
            <person name="Brzezinski M.A."/>
            <person name="Chaal B.K."/>
            <person name="Chiovitti A."/>
            <person name="Davis A.K."/>
            <person name="Demarest M.S."/>
            <person name="Detter J.C."/>
            <person name="Glavina T."/>
            <person name="Goodstein D."/>
            <person name="Hadi M.Z."/>
            <person name="Hellsten U."/>
            <person name="Hildebrand M."/>
            <person name="Jenkins B.D."/>
            <person name="Jurka J."/>
            <person name="Kapitonov V.V."/>
            <person name="Kroger N."/>
            <person name="Lau W.W."/>
            <person name="Lane T.W."/>
            <person name="Larimer F.W."/>
            <person name="Lippmeier J.C."/>
            <person name="Lucas S."/>
            <person name="Medina M."/>
            <person name="Montsant A."/>
            <person name="Obornik M."/>
            <person name="Parker M.S."/>
            <person name="Palenik B."/>
            <person name="Pazour G.J."/>
            <person name="Richardson P.M."/>
            <person name="Rynearson T.A."/>
            <person name="Saito M.A."/>
            <person name="Schwartz D.C."/>
            <person name="Thamatrakoln K."/>
            <person name="Valentin K."/>
            <person name="Vardi A."/>
            <person name="Wilkerson F.P."/>
            <person name="Rokhsar D.S."/>
        </authorList>
    </citation>
    <scope>NUCLEOTIDE SEQUENCE [LARGE SCALE GENOMIC DNA]</scope>
    <source>
        <strain evidence="4 5">CCMP1335</strain>
    </source>
</reference>
<dbReference type="SMART" id="SM00320">
    <property type="entry name" value="WD40"/>
    <property type="match status" value="4"/>
</dbReference>
<dbReference type="RefSeq" id="XP_002293429.1">
    <property type="nucleotide sequence ID" value="XM_002293393.1"/>
</dbReference>
<dbReference type="PROSITE" id="PS50082">
    <property type="entry name" value="WD_REPEATS_2"/>
    <property type="match status" value="2"/>
</dbReference>